<accession>A0ABQ4UVS6</accession>
<evidence type="ECO:0000256" key="1">
    <source>
        <dbReference type="SAM" id="MobiDB-lite"/>
    </source>
</evidence>
<evidence type="ECO:0000256" key="2">
    <source>
        <dbReference type="SAM" id="SignalP"/>
    </source>
</evidence>
<dbReference type="InterPro" id="IPR038696">
    <property type="entry name" value="IalB_sf"/>
</dbReference>
<keyword evidence="4" id="KW-1185">Reference proteome</keyword>
<dbReference type="Pfam" id="PF06776">
    <property type="entry name" value="IalB"/>
    <property type="match status" value="1"/>
</dbReference>
<gene>
    <name evidence="3" type="ORF">BGCPKDLD_2102</name>
</gene>
<name>A0ABQ4UVS6_9HYPH</name>
<comment type="caution">
    <text evidence="3">The sequence shown here is derived from an EMBL/GenBank/DDBJ whole genome shotgun (WGS) entry which is preliminary data.</text>
</comment>
<evidence type="ECO:0000313" key="4">
    <source>
        <dbReference type="Proteomes" id="UP001055093"/>
    </source>
</evidence>
<feature type="region of interest" description="Disordered" evidence="1">
    <location>
        <begin position="42"/>
        <end position="62"/>
    </location>
</feature>
<proteinExistence type="predicted"/>
<reference evidence="3" key="2">
    <citation type="submission" date="2021-08" db="EMBL/GenBank/DDBJ databases">
        <authorList>
            <person name="Tani A."/>
            <person name="Ola A."/>
            <person name="Ogura Y."/>
            <person name="Katsura K."/>
            <person name="Hayashi T."/>
        </authorList>
    </citation>
    <scope>NUCLEOTIDE SEQUENCE</scope>
    <source>
        <strain evidence="3">DSM 14458</strain>
    </source>
</reference>
<dbReference type="EMBL" id="BPRE01000005">
    <property type="protein sequence ID" value="GJE75518.1"/>
    <property type="molecule type" value="Genomic_DNA"/>
</dbReference>
<evidence type="ECO:0008006" key="5">
    <source>
        <dbReference type="Google" id="ProtNLM"/>
    </source>
</evidence>
<organism evidence="3 4">
    <name type="scientific">Methylorubrum suomiense</name>
    <dbReference type="NCBI Taxonomy" id="144191"/>
    <lineage>
        <taxon>Bacteria</taxon>
        <taxon>Pseudomonadati</taxon>
        <taxon>Pseudomonadota</taxon>
        <taxon>Alphaproteobacteria</taxon>
        <taxon>Hyphomicrobiales</taxon>
        <taxon>Methylobacteriaceae</taxon>
        <taxon>Methylorubrum</taxon>
    </lineage>
</organism>
<feature type="chain" id="PRO_5045517952" description="Invasion associated locus B family protein" evidence="2">
    <location>
        <begin position="36"/>
        <end position="205"/>
    </location>
</feature>
<reference evidence="3" key="1">
    <citation type="journal article" date="2021" name="Front. Microbiol.">
        <title>Comprehensive Comparative Genomics and Phenotyping of Methylobacterium Species.</title>
        <authorList>
            <person name="Alessa O."/>
            <person name="Ogura Y."/>
            <person name="Fujitani Y."/>
            <person name="Takami H."/>
            <person name="Hayashi T."/>
            <person name="Sahin N."/>
            <person name="Tani A."/>
        </authorList>
    </citation>
    <scope>NUCLEOTIDE SEQUENCE</scope>
    <source>
        <strain evidence="3">DSM 14458</strain>
    </source>
</reference>
<dbReference type="Proteomes" id="UP001055093">
    <property type="component" value="Unassembled WGS sequence"/>
</dbReference>
<keyword evidence="2" id="KW-0732">Signal</keyword>
<protein>
    <recommendedName>
        <fullName evidence="5">Invasion associated locus B family protein</fullName>
    </recommendedName>
</protein>
<feature type="signal peptide" evidence="2">
    <location>
        <begin position="1"/>
        <end position="35"/>
    </location>
</feature>
<sequence>MDRSSRGHRRPPSRVSGTAGLILAASLLASAPAAAQLRGRLPDGDAAAAPQPDFRIKPAEGASAEPGIRRVIQTFSGWTLICDEAKRTRVCNVSQTILAGDGSLVFSWSLAATSGGEPVFVLRAPVKDAATRTVAITVDATRSVIRLDRCDAQLCLGFLPLDARLVRGIRSRATAAIHYGTAEGGQPIAFTTSLDGLKAAMASIR</sequence>
<dbReference type="InterPro" id="IPR010642">
    <property type="entry name" value="Invasion_prot_B"/>
</dbReference>
<dbReference type="Gene3D" id="2.60.40.1880">
    <property type="entry name" value="Invasion associated locus B (IalB) protein"/>
    <property type="match status" value="1"/>
</dbReference>
<feature type="compositionally biased region" description="Low complexity" evidence="1">
    <location>
        <begin position="44"/>
        <end position="53"/>
    </location>
</feature>
<evidence type="ECO:0000313" key="3">
    <source>
        <dbReference type="EMBL" id="GJE75518.1"/>
    </source>
</evidence>